<feature type="non-terminal residue" evidence="2">
    <location>
        <position position="517"/>
    </location>
</feature>
<feature type="region of interest" description="Disordered" evidence="1">
    <location>
        <begin position="27"/>
        <end position="47"/>
    </location>
</feature>
<dbReference type="Proteomes" id="UP000019478">
    <property type="component" value="Unassembled WGS sequence"/>
</dbReference>
<gene>
    <name evidence="2" type="ORF">A1O3_03251</name>
</gene>
<protein>
    <submittedName>
        <fullName evidence="2">Uncharacterized protein</fullName>
    </submittedName>
</protein>
<proteinExistence type="predicted"/>
<dbReference type="AlphaFoldDB" id="W9YBE3"/>
<dbReference type="RefSeq" id="XP_007731579.1">
    <property type="nucleotide sequence ID" value="XM_007733389.1"/>
</dbReference>
<dbReference type="OrthoDB" id="5153301at2759"/>
<evidence type="ECO:0000313" key="2">
    <source>
        <dbReference type="EMBL" id="EXJ90182.1"/>
    </source>
</evidence>
<dbReference type="GeneID" id="19167379"/>
<accession>W9YBE3</accession>
<name>W9YBE3_9EURO</name>
<reference evidence="2 3" key="1">
    <citation type="submission" date="2013-03" db="EMBL/GenBank/DDBJ databases">
        <title>The Genome Sequence of Capronia epimyces CBS 606.96.</title>
        <authorList>
            <consortium name="The Broad Institute Genomics Platform"/>
            <person name="Cuomo C."/>
            <person name="de Hoog S."/>
            <person name="Gorbushina A."/>
            <person name="Walker B."/>
            <person name="Young S.K."/>
            <person name="Zeng Q."/>
            <person name="Gargeya S."/>
            <person name="Fitzgerald M."/>
            <person name="Haas B."/>
            <person name="Abouelleil A."/>
            <person name="Allen A.W."/>
            <person name="Alvarado L."/>
            <person name="Arachchi H.M."/>
            <person name="Berlin A.M."/>
            <person name="Chapman S.B."/>
            <person name="Gainer-Dewar J."/>
            <person name="Goldberg J."/>
            <person name="Griggs A."/>
            <person name="Gujja S."/>
            <person name="Hansen M."/>
            <person name="Howarth C."/>
            <person name="Imamovic A."/>
            <person name="Ireland A."/>
            <person name="Larimer J."/>
            <person name="McCowan C."/>
            <person name="Murphy C."/>
            <person name="Pearson M."/>
            <person name="Poon T.W."/>
            <person name="Priest M."/>
            <person name="Roberts A."/>
            <person name="Saif S."/>
            <person name="Shea T."/>
            <person name="Sisk P."/>
            <person name="Sykes S."/>
            <person name="Wortman J."/>
            <person name="Nusbaum C."/>
            <person name="Birren B."/>
        </authorList>
    </citation>
    <scope>NUCLEOTIDE SEQUENCE [LARGE SCALE GENOMIC DNA]</scope>
    <source>
        <strain evidence="2 3">CBS 606.96</strain>
    </source>
</reference>
<evidence type="ECO:0000313" key="3">
    <source>
        <dbReference type="Proteomes" id="UP000019478"/>
    </source>
</evidence>
<keyword evidence="3" id="KW-1185">Reference proteome</keyword>
<dbReference type="HOGENOM" id="CLU_527444_0_0_1"/>
<sequence length="517" mass="58752">MYRRVKLQYLFAKEKQYWIVQNPLADEASTLPSHGPTPEPQRRDAPGPTAMQAIFARAADALRRNEAQYEQLGEPNHVSEITPWLRKSRFDQHLTGLDSTLVASSHAAPQSPEDNPRLNEIVLSVERVLYKAYELVPDLLEMDALVLNTFQTGTTSQDPFQRLQNATSFTNYVAVFQCLLCYFIRVQEGHFGEDVSKFVATAEQLSALNSALDIAQALGQLRFPDTSDQESNNELDTDKERPIESAPAAQLAAQEPILDEYVFNFMVALVQHRISHAYESAICSFLAARSAIVHRDHHSITFRSEAQVAGLLSKLIYSCQLIILQDATYIKEHRQLADIELPLQALCEKWVVYKTRGPLGVLSNWRLYTMHVGGAFVPEALVVWDPDGETLTYGDLRYSRQDLVDEVLLAIRQMRRVFYEDLCFGLPDLPVIPVRDLQDDWATNQAGYSFLNDARNSAYHEVTKHWLLTRITQDPRLRDLVFHTEQHELDEGGGWPVRSDFAQQYAVADEAFKEALL</sequence>
<dbReference type="EMBL" id="AMGY01000002">
    <property type="protein sequence ID" value="EXJ90182.1"/>
    <property type="molecule type" value="Genomic_DNA"/>
</dbReference>
<evidence type="ECO:0000256" key="1">
    <source>
        <dbReference type="SAM" id="MobiDB-lite"/>
    </source>
</evidence>
<comment type="caution">
    <text evidence="2">The sequence shown here is derived from an EMBL/GenBank/DDBJ whole genome shotgun (WGS) entry which is preliminary data.</text>
</comment>
<organism evidence="2 3">
    <name type="scientific">Capronia epimyces CBS 606.96</name>
    <dbReference type="NCBI Taxonomy" id="1182542"/>
    <lineage>
        <taxon>Eukaryota</taxon>
        <taxon>Fungi</taxon>
        <taxon>Dikarya</taxon>
        <taxon>Ascomycota</taxon>
        <taxon>Pezizomycotina</taxon>
        <taxon>Eurotiomycetes</taxon>
        <taxon>Chaetothyriomycetidae</taxon>
        <taxon>Chaetothyriales</taxon>
        <taxon>Herpotrichiellaceae</taxon>
        <taxon>Capronia</taxon>
    </lineage>
</organism>
<dbReference type="eggNOG" id="KOG0351">
    <property type="taxonomic scope" value="Eukaryota"/>
</dbReference>